<evidence type="ECO:0000256" key="6">
    <source>
        <dbReference type="SAM" id="MobiDB-lite"/>
    </source>
</evidence>
<accession>A0A4U2YM88</accession>
<keyword evidence="3 5" id="KW-0697">Rotamase</keyword>
<dbReference type="AlphaFoldDB" id="A0A4U2YM88"/>
<evidence type="ECO:0000313" key="9">
    <source>
        <dbReference type="Proteomes" id="UP000307808"/>
    </source>
</evidence>
<dbReference type="InterPro" id="IPR046357">
    <property type="entry name" value="PPIase_dom_sf"/>
</dbReference>
<dbReference type="GO" id="GO:0003755">
    <property type="term" value="F:peptidyl-prolyl cis-trans isomerase activity"/>
    <property type="evidence" value="ECO:0007669"/>
    <property type="project" value="UniProtKB-KW"/>
</dbReference>
<dbReference type="PROSITE" id="PS50059">
    <property type="entry name" value="FKBP_PPIASE"/>
    <property type="match status" value="2"/>
</dbReference>
<comment type="caution">
    <text evidence="8">The sequence shown here is derived from an EMBL/GenBank/DDBJ whole genome shotgun (WGS) entry which is preliminary data.</text>
</comment>
<sequence length="344" mass="36236">MLSLSLLTFAACGDDEAASGQGLDAVAIEAEPGKAPEVDFEKKLDPDKIETKVLVEGDGEETKIGDMVTAYIWIGNGFDKKEVLNTYEAGEPEQLELVEELLPGLQKGLVGQKVGSVVAVAAPAKDAFGEGGRPDMGIGDGDSVLFVTEIVSKLSEKEAEKAKAEQEKAAKEAEKAQKQAEKKAAATQKKVDAAKKKAPKEATGKKVKPAAWAPKVTYKKGQVPVFDFSGTPKPTGKLQVTQLIKGNGPKVKAGQTLIVHYVGQVYGAKEPFDSSYSRNDVATFPIGVGQVVQGWDQSLVGQKVGSRVIVQIPPELGYGEQGNADAGIKGDDTIVFAVDILGAV</sequence>
<organism evidence="8 9">
    <name type="scientific">Nocardioides jishulii</name>
    <dbReference type="NCBI Taxonomy" id="2575440"/>
    <lineage>
        <taxon>Bacteria</taxon>
        <taxon>Bacillati</taxon>
        <taxon>Actinomycetota</taxon>
        <taxon>Actinomycetes</taxon>
        <taxon>Propionibacteriales</taxon>
        <taxon>Nocardioidaceae</taxon>
        <taxon>Nocardioides</taxon>
    </lineage>
</organism>
<dbReference type="Proteomes" id="UP000307808">
    <property type="component" value="Unassembled WGS sequence"/>
</dbReference>
<dbReference type="InterPro" id="IPR044609">
    <property type="entry name" value="FKBP2/11"/>
</dbReference>
<dbReference type="EMBL" id="SZPY01000002">
    <property type="protein sequence ID" value="TKI62359.1"/>
    <property type="molecule type" value="Genomic_DNA"/>
</dbReference>
<reference evidence="8 9" key="1">
    <citation type="submission" date="2019-04" db="EMBL/GenBank/DDBJ databases">
        <authorList>
            <person name="Dong K."/>
        </authorList>
    </citation>
    <scope>NUCLEOTIDE SEQUENCE [LARGE SCALE GENOMIC DNA]</scope>
    <source>
        <strain evidence="9">dk3543</strain>
    </source>
</reference>
<feature type="region of interest" description="Disordered" evidence="6">
    <location>
        <begin position="162"/>
        <end position="207"/>
    </location>
</feature>
<feature type="domain" description="PPIase FKBP-type" evidence="7">
    <location>
        <begin position="254"/>
        <end position="344"/>
    </location>
</feature>
<gene>
    <name evidence="8" type="ORF">FC770_08135</name>
</gene>
<dbReference type="SUPFAM" id="SSF54534">
    <property type="entry name" value="FKBP-like"/>
    <property type="match status" value="2"/>
</dbReference>
<evidence type="ECO:0000256" key="5">
    <source>
        <dbReference type="PROSITE-ProRule" id="PRU00277"/>
    </source>
</evidence>
<evidence type="ECO:0000256" key="4">
    <source>
        <dbReference type="ARBA" id="ARBA00023235"/>
    </source>
</evidence>
<feature type="domain" description="PPIase FKBP-type" evidence="7">
    <location>
        <begin position="50"/>
        <end position="154"/>
    </location>
</feature>
<comment type="catalytic activity">
    <reaction evidence="1 5">
        <text>[protein]-peptidylproline (omega=180) = [protein]-peptidylproline (omega=0)</text>
        <dbReference type="Rhea" id="RHEA:16237"/>
        <dbReference type="Rhea" id="RHEA-COMP:10747"/>
        <dbReference type="Rhea" id="RHEA-COMP:10748"/>
        <dbReference type="ChEBI" id="CHEBI:83833"/>
        <dbReference type="ChEBI" id="CHEBI:83834"/>
        <dbReference type="EC" id="5.2.1.8"/>
    </reaction>
</comment>
<dbReference type="Gene3D" id="3.10.50.40">
    <property type="match status" value="2"/>
</dbReference>
<dbReference type="PANTHER" id="PTHR45779">
    <property type="entry name" value="PEPTIDYLPROLYL ISOMERASE"/>
    <property type="match status" value="1"/>
</dbReference>
<dbReference type="InterPro" id="IPR001179">
    <property type="entry name" value="PPIase_FKBP_dom"/>
</dbReference>
<evidence type="ECO:0000256" key="2">
    <source>
        <dbReference type="ARBA" id="ARBA00013194"/>
    </source>
</evidence>
<dbReference type="RefSeq" id="WP_137065628.1">
    <property type="nucleotide sequence ID" value="NZ_CP040748.1"/>
</dbReference>
<evidence type="ECO:0000256" key="1">
    <source>
        <dbReference type="ARBA" id="ARBA00000971"/>
    </source>
</evidence>
<dbReference type="Pfam" id="PF00254">
    <property type="entry name" value="FKBP_C"/>
    <property type="match status" value="2"/>
</dbReference>
<keyword evidence="4 5" id="KW-0413">Isomerase</keyword>
<evidence type="ECO:0000313" key="8">
    <source>
        <dbReference type="EMBL" id="TKI62359.1"/>
    </source>
</evidence>
<proteinExistence type="predicted"/>
<dbReference type="EC" id="5.2.1.8" evidence="2 5"/>
<dbReference type="OrthoDB" id="25996at2"/>
<name>A0A4U2YM88_9ACTN</name>
<dbReference type="PANTHER" id="PTHR45779:SF7">
    <property type="entry name" value="PEPTIDYLPROLYL ISOMERASE"/>
    <property type="match status" value="1"/>
</dbReference>
<keyword evidence="9" id="KW-1185">Reference proteome</keyword>
<feature type="compositionally biased region" description="Basic and acidic residues" evidence="6">
    <location>
        <begin position="162"/>
        <end position="204"/>
    </location>
</feature>
<evidence type="ECO:0000259" key="7">
    <source>
        <dbReference type="PROSITE" id="PS50059"/>
    </source>
</evidence>
<evidence type="ECO:0000256" key="3">
    <source>
        <dbReference type="ARBA" id="ARBA00023110"/>
    </source>
</evidence>
<protein>
    <recommendedName>
        <fullName evidence="2 5">peptidylprolyl isomerase</fullName>
        <ecNumber evidence="2 5">5.2.1.8</ecNumber>
    </recommendedName>
</protein>